<dbReference type="OrthoDB" id="7062382at2"/>
<dbReference type="SUPFAM" id="SSF160191">
    <property type="entry name" value="YcgL-like"/>
    <property type="match status" value="1"/>
</dbReference>
<dbReference type="InterPro" id="IPR038068">
    <property type="entry name" value="YcgL-like_sf"/>
</dbReference>
<dbReference type="PANTHER" id="PTHR38109:SF1">
    <property type="entry name" value="PROTEIN YCGL"/>
    <property type="match status" value="1"/>
</dbReference>
<organism evidence="3 4">
    <name type="scientific">Glaciecola punicea ACAM 611</name>
    <dbReference type="NCBI Taxonomy" id="1121923"/>
    <lineage>
        <taxon>Bacteria</taxon>
        <taxon>Pseudomonadati</taxon>
        <taxon>Pseudomonadota</taxon>
        <taxon>Gammaproteobacteria</taxon>
        <taxon>Alteromonadales</taxon>
        <taxon>Alteromonadaceae</taxon>
        <taxon>Glaciecola</taxon>
    </lineage>
</organism>
<dbReference type="AlphaFoldDB" id="H5T8S6"/>
<evidence type="ECO:0000259" key="2">
    <source>
        <dbReference type="PROSITE" id="PS51648"/>
    </source>
</evidence>
<dbReference type="RefSeq" id="WP_006003165.1">
    <property type="nucleotide sequence ID" value="NZ_BAET01000007.1"/>
</dbReference>
<name>H5T8S6_9ALTE</name>
<reference evidence="3 4" key="2">
    <citation type="journal article" date="2017" name="Antonie Van Leeuwenhoek">
        <title>Rhizobium rhizosphaerae sp. nov., a novel species isolated from rice rhizosphere.</title>
        <authorList>
            <person name="Zhao J.J."/>
            <person name="Zhang J."/>
            <person name="Zhang R.J."/>
            <person name="Zhang C.W."/>
            <person name="Yin H.Q."/>
            <person name="Zhang X.X."/>
        </authorList>
    </citation>
    <scope>NUCLEOTIDE SEQUENCE [LARGE SCALE GENOMIC DNA]</scope>
    <source>
        <strain evidence="3 4">ACAM 611</strain>
    </source>
</reference>
<sequence>MKLSAVYKSPKKVDTYLYVAKRDDFTQVPAALMQKFGTPLFVMLIPLNKREIIAGMDRNKLVLKLESEGFYLQLPPKVTNLLEGHLHGRQIDNIPDAK</sequence>
<evidence type="ECO:0000313" key="4">
    <source>
        <dbReference type="Proteomes" id="UP000053586"/>
    </source>
</evidence>
<evidence type="ECO:0000256" key="1">
    <source>
        <dbReference type="HAMAP-Rule" id="MF_01866"/>
    </source>
</evidence>
<dbReference type="HAMAP" id="MF_01866">
    <property type="entry name" value="UPF0745"/>
    <property type="match status" value="1"/>
</dbReference>
<protein>
    <recommendedName>
        <fullName evidence="1">YcgL domain-containing protein GPUN_0559</fullName>
    </recommendedName>
</protein>
<feature type="domain" description="YcgL" evidence="2">
    <location>
        <begin position="2"/>
        <end position="86"/>
    </location>
</feature>
<proteinExistence type="inferred from homology"/>
<dbReference type="STRING" id="56804.BAE46_07795"/>
<dbReference type="PROSITE" id="PS51648">
    <property type="entry name" value="YCGL"/>
    <property type="match status" value="1"/>
</dbReference>
<dbReference type="Gene3D" id="3.10.510.20">
    <property type="entry name" value="YcgL domain"/>
    <property type="match status" value="1"/>
</dbReference>
<keyword evidence="4" id="KW-1185">Reference proteome</keyword>
<evidence type="ECO:0000313" key="3">
    <source>
        <dbReference type="EMBL" id="GAB54703.1"/>
    </source>
</evidence>
<reference evidence="3 4" key="1">
    <citation type="journal article" date="2012" name="J. Bacteriol.">
        <title>Genome sequence of proteorhodopsin-containing sea ice bacterium Glaciecola punicea ACAM 611T.</title>
        <authorList>
            <person name="Qin Q.-L."/>
            <person name="Xie B.-B."/>
            <person name="Shu Y.-L."/>
            <person name="Rong J.-C."/>
            <person name="Zhao D.-L."/>
            <person name="Zhang X.-Y."/>
            <person name="Chen X.-L."/>
            <person name="Zhou B.-C."/>
            <person name="Zhanga Y.-Z."/>
        </authorList>
    </citation>
    <scope>NUCLEOTIDE SEQUENCE [LARGE SCALE GENOMIC DNA]</scope>
    <source>
        <strain evidence="3 4">ACAM 611</strain>
    </source>
</reference>
<gene>
    <name evidence="3" type="ORF">GPUN_0559</name>
</gene>
<dbReference type="EMBL" id="BAET01000007">
    <property type="protein sequence ID" value="GAB54703.1"/>
    <property type="molecule type" value="Genomic_DNA"/>
</dbReference>
<dbReference type="eggNOG" id="COG3100">
    <property type="taxonomic scope" value="Bacteria"/>
</dbReference>
<accession>H5T8S6</accession>
<dbReference type="Proteomes" id="UP000053586">
    <property type="component" value="Unassembled WGS sequence"/>
</dbReference>
<comment type="caution">
    <text evidence="3">The sequence shown here is derived from an EMBL/GenBank/DDBJ whole genome shotgun (WGS) entry which is preliminary data.</text>
</comment>
<dbReference type="InterPro" id="IPR027354">
    <property type="entry name" value="YcgL_dom"/>
</dbReference>
<dbReference type="PANTHER" id="PTHR38109">
    <property type="entry name" value="PROTEIN YCGL"/>
    <property type="match status" value="1"/>
</dbReference>
<dbReference type="Pfam" id="PF05166">
    <property type="entry name" value="YcgL"/>
    <property type="match status" value="1"/>
</dbReference>